<reference evidence="1 2" key="1">
    <citation type="submission" date="2022-01" db="EMBL/GenBank/DDBJ databases">
        <authorList>
            <person name="Xiong W."/>
            <person name="Schranz E."/>
        </authorList>
    </citation>
    <scope>NUCLEOTIDE SEQUENCE [LARGE SCALE GENOMIC DNA]</scope>
</reference>
<evidence type="ECO:0000313" key="1">
    <source>
        <dbReference type="EMBL" id="CAH1420613.1"/>
    </source>
</evidence>
<comment type="caution">
    <text evidence="1">The sequence shown here is derived from an EMBL/GenBank/DDBJ whole genome shotgun (WGS) entry which is preliminary data.</text>
</comment>
<dbReference type="EMBL" id="CAKMRJ010001112">
    <property type="protein sequence ID" value="CAH1420613.1"/>
    <property type="molecule type" value="Genomic_DNA"/>
</dbReference>
<name>A0AAU9MIS2_9ASTR</name>
<sequence length="223" mass="24385">MGDNECGKHRNVHGVSRVQHGSLASKVIMNFKKDLEGKNGNKALENFHYAHSSGSVFEKVLDTSPVVSISKFPAAPVKPYVPAAIPFTDVVHHPLECPTTAPAAHLLSSTSDVKFPVQVPMVPVVATCTKSVSDVVPIGFSGGYARMSGFEVSHDSLSHPPGFPNRFYGGNDLNLECSFNRNFMLEETNRTMETGYKIGFYMDGCFDHVQIIIEGERNKKIKA</sequence>
<evidence type="ECO:0000313" key="2">
    <source>
        <dbReference type="Proteomes" id="UP001157418"/>
    </source>
</evidence>
<keyword evidence="2" id="KW-1185">Reference proteome</keyword>
<protein>
    <submittedName>
        <fullName evidence="1">Uncharacterized protein</fullName>
    </submittedName>
</protein>
<accession>A0AAU9MIS2</accession>
<proteinExistence type="predicted"/>
<gene>
    <name evidence="1" type="ORF">LVIROSA_LOCUS8063</name>
</gene>
<dbReference type="AlphaFoldDB" id="A0AAU9MIS2"/>
<dbReference type="Proteomes" id="UP001157418">
    <property type="component" value="Unassembled WGS sequence"/>
</dbReference>
<organism evidence="1 2">
    <name type="scientific">Lactuca virosa</name>
    <dbReference type="NCBI Taxonomy" id="75947"/>
    <lineage>
        <taxon>Eukaryota</taxon>
        <taxon>Viridiplantae</taxon>
        <taxon>Streptophyta</taxon>
        <taxon>Embryophyta</taxon>
        <taxon>Tracheophyta</taxon>
        <taxon>Spermatophyta</taxon>
        <taxon>Magnoliopsida</taxon>
        <taxon>eudicotyledons</taxon>
        <taxon>Gunneridae</taxon>
        <taxon>Pentapetalae</taxon>
        <taxon>asterids</taxon>
        <taxon>campanulids</taxon>
        <taxon>Asterales</taxon>
        <taxon>Asteraceae</taxon>
        <taxon>Cichorioideae</taxon>
        <taxon>Cichorieae</taxon>
        <taxon>Lactucinae</taxon>
        <taxon>Lactuca</taxon>
    </lineage>
</organism>